<gene>
    <name evidence="2" type="primary">ORF10583</name>
</gene>
<organism evidence="2">
    <name type="scientific">Arion vulgaris</name>
    <dbReference type="NCBI Taxonomy" id="1028688"/>
    <lineage>
        <taxon>Eukaryota</taxon>
        <taxon>Metazoa</taxon>
        <taxon>Spiralia</taxon>
        <taxon>Lophotrochozoa</taxon>
        <taxon>Mollusca</taxon>
        <taxon>Gastropoda</taxon>
        <taxon>Heterobranchia</taxon>
        <taxon>Euthyneura</taxon>
        <taxon>Panpulmonata</taxon>
        <taxon>Eupulmonata</taxon>
        <taxon>Stylommatophora</taxon>
        <taxon>Helicina</taxon>
        <taxon>Arionoidea</taxon>
        <taxon>Arionidae</taxon>
        <taxon>Arion</taxon>
    </lineage>
</organism>
<dbReference type="InterPro" id="IPR051033">
    <property type="entry name" value="SH3BGR"/>
</dbReference>
<protein>
    <recommendedName>
        <fullName evidence="3">Glutaredoxin domain-containing protein</fullName>
    </recommendedName>
</protein>
<evidence type="ECO:0000313" key="2">
    <source>
        <dbReference type="EMBL" id="CEK50372.1"/>
    </source>
</evidence>
<dbReference type="SUPFAM" id="SSF52833">
    <property type="entry name" value="Thioredoxin-like"/>
    <property type="match status" value="1"/>
</dbReference>
<dbReference type="PANTHER" id="PTHR12232">
    <property type="entry name" value="SH3 DOMAIN-BINDING GLUTAMIC ACID-RICH-LIKE PROTEIN"/>
    <property type="match status" value="1"/>
</dbReference>
<dbReference type="PANTHER" id="PTHR12232:SF15">
    <property type="entry name" value="SH3 DOMAIN-BINDING GLUTAMIC ACID-RICH PROTEIN HOMOLOG"/>
    <property type="match status" value="1"/>
</dbReference>
<dbReference type="Gene3D" id="3.40.30.10">
    <property type="entry name" value="Glutaredoxin"/>
    <property type="match status" value="1"/>
</dbReference>
<dbReference type="AlphaFoldDB" id="A0A0B6Y272"/>
<dbReference type="EMBL" id="HACG01003507">
    <property type="protein sequence ID" value="CEK50372.1"/>
    <property type="molecule type" value="Transcribed_RNA"/>
</dbReference>
<name>A0A0B6Y272_9EUPU</name>
<proteinExistence type="inferred from homology"/>
<comment type="similarity">
    <text evidence="1">Belongs to the SH3BGR family.</text>
</comment>
<dbReference type="GO" id="GO:0005737">
    <property type="term" value="C:cytoplasm"/>
    <property type="evidence" value="ECO:0007669"/>
    <property type="project" value="TreeGrafter"/>
</dbReference>
<accession>A0A0B6Y272</accession>
<dbReference type="InterPro" id="IPR036249">
    <property type="entry name" value="Thioredoxin-like_sf"/>
</dbReference>
<evidence type="ECO:0000256" key="1">
    <source>
        <dbReference type="ARBA" id="ARBA00007764"/>
    </source>
</evidence>
<evidence type="ECO:0008006" key="3">
    <source>
        <dbReference type="Google" id="ProtNLM"/>
    </source>
</evidence>
<dbReference type="Pfam" id="PF04908">
    <property type="entry name" value="SH3BGR"/>
    <property type="match status" value="1"/>
</dbReference>
<dbReference type="InterPro" id="IPR006993">
    <property type="entry name" value="Glut_rich_SH3-bd"/>
</dbReference>
<sequence length="93" mass="10330">MPGKVTVYISNLTSNSETRKQQTRIQDVLSGAKIDFITVDVSANKEDLVKMRDIVGKDTALAPQITNGDVYCGNYEAFEEAVESKTLKEFLKL</sequence>
<reference evidence="2" key="1">
    <citation type="submission" date="2014-12" db="EMBL/GenBank/DDBJ databases">
        <title>Insight into the proteome of Arion vulgaris.</title>
        <authorList>
            <person name="Aradska J."/>
            <person name="Bulat T."/>
            <person name="Smidak R."/>
            <person name="Sarate P."/>
            <person name="Gangsoo J."/>
            <person name="Sialana F."/>
            <person name="Bilban M."/>
            <person name="Lubec G."/>
        </authorList>
    </citation>
    <scope>NUCLEOTIDE SEQUENCE</scope>
    <source>
        <tissue evidence="2">Skin</tissue>
    </source>
</reference>